<keyword evidence="6" id="KW-0472">Membrane</keyword>
<dbReference type="InterPro" id="IPR007348">
    <property type="entry name" value="CopC_dom"/>
</dbReference>
<dbReference type="RefSeq" id="WP_121004923.1">
    <property type="nucleotide sequence ID" value="NZ_RBXO01000001.1"/>
</dbReference>
<dbReference type="InterPro" id="IPR032694">
    <property type="entry name" value="CopC/D"/>
</dbReference>
<feature type="region of interest" description="Disordered" evidence="5">
    <location>
        <begin position="222"/>
        <end position="243"/>
    </location>
</feature>
<sequence>MKRLALSALVAACALLGTMPPAYAHTELVAGDPADGASLTGPPTTLTLTFTDPVPAESAIVTVTAPDGTRWRTGEITASGATLTVPVAPDAAPPGRYALAWQVVGLDGHYVDGATTFTLTGPTAVPPTPALAPGTPTTAPEGTSTPPTAPASAAPTSAAPTSAASTATTTGPELSTFSGFATAAPTTGGTGGGSGPSAWVWITSALLLLVAGVVVAVLLKRRRPDGTPPGGTPPNGTPPNGTG</sequence>
<keyword evidence="4" id="KW-0186">Copper</keyword>
<feature type="domain" description="CopC" evidence="8">
    <location>
        <begin position="25"/>
        <end position="119"/>
    </location>
</feature>
<comment type="caution">
    <text evidence="9">The sequence shown here is derived from an EMBL/GenBank/DDBJ whole genome shotgun (WGS) entry which is preliminary data.</text>
</comment>
<proteinExistence type="predicted"/>
<feature type="transmembrane region" description="Helical" evidence="6">
    <location>
        <begin position="198"/>
        <end position="219"/>
    </location>
</feature>
<dbReference type="OrthoDB" id="3698694at2"/>
<gene>
    <name evidence="9" type="ORF">C8E97_2538</name>
</gene>
<dbReference type="InterPro" id="IPR014756">
    <property type="entry name" value="Ig_E-set"/>
</dbReference>
<name>A0A495VYP7_9PSEU</name>
<evidence type="ECO:0000256" key="4">
    <source>
        <dbReference type="ARBA" id="ARBA00023008"/>
    </source>
</evidence>
<organism evidence="9 10">
    <name type="scientific">Saccharothrix australiensis</name>
    <dbReference type="NCBI Taxonomy" id="2072"/>
    <lineage>
        <taxon>Bacteria</taxon>
        <taxon>Bacillati</taxon>
        <taxon>Actinomycetota</taxon>
        <taxon>Actinomycetes</taxon>
        <taxon>Pseudonocardiales</taxon>
        <taxon>Pseudonocardiaceae</taxon>
        <taxon>Saccharothrix</taxon>
    </lineage>
</organism>
<dbReference type="EMBL" id="RBXO01000001">
    <property type="protein sequence ID" value="RKT53950.1"/>
    <property type="molecule type" value="Genomic_DNA"/>
</dbReference>
<keyword evidence="6" id="KW-0812">Transmembrane</keyword>
<accession>A0A495VYP7</accession>
<dbReference type="Pfam" id="PF04234">
    <property type="entry name" value="CopC"/>
    <property type="match status" value="1"/>
</dbReference>
<evidence type="ECO:0000256" key="1">
    <source>
        <dbReference type="ARBA" id="ARBA00004196"/>
    </source>
</evidence>
<dbReference type="GO" id="GO:0006825">
    <property type="term" value="P:copper ion transport"/>
    <property type="evidence" value="ECO:0007669"/>
    <property type="project" value="InterPro"/>
</dbReference>
<evidence type="ECO:0000313" key="9">
    <source>
        <dbReference type="EMBL" id="RKT53950.1"/>
    </source>
</evidence>
<feature type="compositionally biased region" description="Low complexity" evidence="5">
    <location>
        <begin position="131"/>
        <end position="187"/>
    </location>
</feature>
<dbReference type="Proteomes" id="UP000282084">
    <property type="component" value="Unassembled WGS sequence"/>
</dbReference>
<dbReference type="InterPro" id="IPR014755">
    <property type="entry name" value="Cu-Rt/internalin_Ig-like"/>
</dbReference>
<keyword evidence="3 7" id="KW-0732">Signal</keyword>
<feature type="region of interest" description="Disordered" evidence="5">
    <location>
        <begin position="121"/>
        <end position="194"/>
    </location>
</feature>
<dbReference type="Gene3D" id="2.60.40.1220">
    <property type="match status" value="1"/>
</dbReference>
<dbReference type="GO" id="GO:0005507">
    <property type="term" value="F:copper ion binding"/>
    <property type="evidence" value="ECO:0007669"/>
    <property type="project" value="InterPro"/>
</dbReference>
<dbReference type="GO" id="GO:0005886">
    <property type="term" value="C:plasma membrane"/>
    <property type="evidence" value="ECO:0007669"/>
    <property type="project" value="TreeGrafter"/>
</dbReference>
<dbReference type="GO" id="GO:0030313">
    <property type="term" value="C:cell envelope"/>
    <property type="evidence" value="ECO:0007669"/>
    <property type="project" value="UniProtKB-SubCell"/>
</dbReference>
<evidence type="ECO:0000256" key="6">
    <source>
        <dbReference type="SAM" id="Phobius"/>
    </source>
</evidence>
<protein>
    <recommendedName>
        <fullName evidence="8">CopC domain-containing protein</fullName>
    </recommendedName>
</protein>
<evidence type="ECO:0000256" key="7">
    <source>
        <dbReference type="SAM" id="SignalP"/>
    </source>
</evidence>
<dbReference type="PANTHER" id="PTHR34820">
    <property type="entry name" value="INNER MEMBRANE PROTEIN YEBZ"/>
    <property type="match status" value="1"/>
</dbReference>
<dbReference type="GO" id="GO:0042597">
    <property type="term" value="C:periplasmic space"/>
    <property type="evidence" value="ECO:0007669"/>
    <property type="project" value="InterPro"/>
</dbReference>
<evidence type="ECO:0000256" key="2">
    <source>
        <dbReference type="ARBA" id="ARBA00022723"/>
    </source>
</evidence>
<keyword evidence="10" id="KW-1185">Reference proteome</keyword>
<dbReference type="GO" id="GO:0046688">
    <property type="term" value="P:response to copper ion"/>
    <property type="evidence" value="ECO:0007669"/>
    <property type="project" value="InterPro"/>
</dbReference>
<feature type="chain" id="PRO_5019712952" description="CopC domain-containing protein" evidence="7">
    <location>
        <begin position="25"/>
        <end position="243"/>
    </location>
</feature>
<feature type="compositionally biased region" description="Pro residues" evidence="5">
    <location>
        <begin position="226"/>
        <end position="237"/>
    </location>
</feature>
<dbReference type="SUPFAM" id="SSF81296">
    <property type="entry name" value="E set domains"/>
    <property type="match status" value="1"/>
</dbReference>
<evidence type="ECO:0000313" key="10">
    <source>
        <dbReference type="Proteomes" id="UP000282084"/>
    </source>
</evidence>
<evidence type="ECO:0000256" key="3">
    <source>
        <dbReference type="ARBA" id="ARBA00022729"/>
    </source>
</evidence>
<feature type="signal peptide" evidence="7">
    <location>
        <begin position="1"/>
        <end position="24"/>
    </location>
</feature>
<keyword evidence="2" id="KW-0479">Metal-binding</keyword>
<reference evidence="9 10" key="1">
    <citation type="submission" date="2018-10" db="EMBL/GenBank/DDBJ databases">
        <title>Sequencing the genomes of 1000 actinobacteria strains.</title>
        <authorList>
            <person name="Klenk H.-P."/>
        </authorList>
    </citation>
    <scope>NUCLEOTIDE SEQUENCE [LARGE SCALE GENOMIC DNA]</scope>
    <source>
        <strain evidence="9 10">DSM 43800</strain>
    </source>
</reference>
<dbReference type="PANTHER" id="PTHR34820:SF4">
    <property type="entry name" value="INNER MEMBRANE PROTEIN YEBZ"/>
    <property type="match status" value="1"/>
</dbReference>
<evidence type="ECO:0000256" key="5">
    <source>
        <dbReference type="SAM" id="MobiDB-lite"/>
    </source>
</evidence>
<comment type="subcellular location">
    <subcellularLocation>
        <location evidence="1">Cell envelope</location>
    </subcellularLocation>
</comment>
<keyword evidence="6" id="KW-1133">Transmembrane helix</keyword>
<evidence type="ECO:0000259" key="8">
    <source>
        <dbReference type="Pfam" id="PF04234"/>
    </source>
</evidence>
<dbReference type="AlphaFoldDB" id="A0A495VYP7"/>